<keyword evidence="12" id="KW-1185">Reference proteome</keyword>
<dbReference type="InterPro" id="IPR017871">
    <property type="entry name" value="ABC_transporter-like_CS"/>
</dbReference>
<feature type="transmembrane region" description="Helical" evidence="8">
    <location>
        <begin position="264"/>
        <end position="284"/>
    </location>
</feature>
<dbReference type="PROSITE" id="PS50929">
    <property type="entry name" value="ABC_TM1F"/>
    <property type="match status" value="1"/>
</dbReference>
<dbReference type="PROSITE" id="PS00211">
    <property type="entry name" value="ABC_TRANSPORTER_1"/>
    <property type="match status" value="1"/>
</dbReference>
<dbReference type="Pfam" id="PF00664">
    <property type="entry name" value="ABC_membrane"/>
    <property type="match status" value="1"/>
</dbReference>
<dbReference type="GO" id="GO:0016887">
    <property type="term" value="F:ATP hydrolysis activity"/>
    <property type="evidence" value="ECO:0007669"/>
    <property type="project" value="InterPro"/>
</dbReference>
<evidence type="ECO:0000256" key="2">
    <source>
        <dbReference type="ARBA" id="ARBA00007577"/>
    </source>
</evidence>
<dbReference type="Proteomes" id="UP000611723">
    <property type="component" value="Unassembled WGS sequence"/>
</dbReference>
<evidence type="ECO:0000313" key="12">
    <source>
        <dbReference type="Proteomes" id="UP000611723"/>
    </source>
</evidence>
<dbReference type="InterPro" id="IPR003593">
    <property type="entry name" value="AAA+_ATPase"/>
</dbReference>
<dbReference type="CDD" id="cd03249">
    <property type="entry name" value="ABC_MTABC3_MDL1_MDL2"/>
    <property type="match status" value="1"/>
</dbReference>
<dbReference type="RefSeq" id="WP_201431580.1">
    <property type="nucleotide sequence ID" value="NZ_JAEQBW010000005.1"/>
</dbReference>
<reference evidence="11" key="1">
    <citation type="submission" date="2021-01" db="EMBL/GenBank/DDBJ databases">
        <title>Marivirga aurantiaca sp. nov., isolated from intertidal surface sediments.</title>
        <authorList>
            <person name="Zhang M."/>
        </authorList>
    </citation>
    <scope>NUCLEOTIDE SEQUENCE</scope>
    <source>
        <strain evidence="11">S37H4</strain>
    </source>
</reference>
<feature type="transmembrane region" description="Helical" evidence="8">
    <location>
        <begin position="81"/>
        <end position="105"/>
    </location>
</feature>
<dbReference type="FunFam" id="3.40.50.300:FF:000251">
    <property type="entry name" value="ABC transporter B family member 19"/>
    <property type="match status" value="1"/>
</dbReference>
<dbReference type="InterPro" id="IPR027417">
    <property type="entry name" value="P-loop_NTPase"/>
</dbReference>
<dbReference type="Pfam" id="PF00005">
    <property type="entry name" value="ABC_tran"/>
    <property type="match status" value="1"/>
</dbReference>
<evidence type="ECO:0000256" key="3">
    <source>
        <dbReference type="ARBA" id="ARBA00022692"/>
    </source>
</evidence>
<organism evidence="11 12">
    <name type="scientific">Marivirga aurantiaca</name>
    <dbReference type="NCBI Taxonomy" id="2802615"/>
    <lineage>
        <taxon>Bacteria</taxon>
        <taxon>Pseudomonadati</taxon>
        <taxon>Bacteroidota</taxon>
        <taxon>Cytophagia</taxon>
        <taxon>Cytophagales</taxon>
        <taxon>Marivirgaceae</taxon>
        <taxon>Marivirga</taxon>
    </lineage>
</organism>
<dbReference type="AlphaFoldDB" id="A0A934X022"/>
<evidence type="ECO:0000256" key="8">
    <source>
        <dbReference type="SAM" id="Phobius"/>
    </source>
</evidence>
<dbReference type="GO" id="GO:0005524">
    <property type="term" value="F:ATP binding"/>
    <property type="evidence" value="ECO:0007669"/>
    <property type="project" value="UniProtKB-KW"/>
</dbReference>
<dbReference type="PANTHER" id="PTHR43394">
    <property type="entry name" value="ATP-DEPENDENT PERMEASE MDL1, MITOCHONDRIAL"/>
    <property type="match status" value="1"/>
</dbReference>
<evidence type="ECO:0000256" key="6">
    <source>
        <dbReference type="ARBA" id="ARBA00022989"/>
    </source>
</evidence>
<dbReference type="GO" id="GO:0005886">
    <property type="term" value="C:plasma membrane"/>
    <property type="evidence" value="ECO:0007669"/>
    <property type="project" value="UniProtKB-SubCell"/>
</dbReference>
<dbReference type="InterPro" id="IPR036640">
    <property type="entry name" value="ABC1_TM_sf"/>
</dbReference>
<feature type="transmembrane region" description="Helical" evidence="8">
    <location>
        <begin position="39"/>
        <end position="61"/>
    </location>
</feature>
<dbReference type="InterPro" id="IPR003439">
    <property type="entry name" value="ABC_transporter-like_ATP-bd"/>
</dbReference>
<comment type="subcellular location">
    <subcellularLocation>
        <location evidence="1">Cell membrane</location>
        <topology evidence="1">Multi-pass membrane protein</topology>
    </subcellularLocation>
</comment>
<proteinExistence type="inferred from homology"/>
<evidence type="ECO:0000256" key="5">
    <source>
        <dbReference type="ARBA" id="ARBA00022840"/>
    </source>
</evidence>
<dbReference type="InterPro" id="IPR039421">
    <property type="entry name" value="Type_1_exporter"/>
</dbReference>
<dbReference type="SUPFAM" id="SSF52540">
    <property type="entry name" value="P-loop containing nucleoside triphosphate hydrolases"/>
    <property type="match status" value="1"/>
</dbReference>
<dbReference type="GO" id="GO:0015421">
    <property type="term" value="F:ABC-type oligopeptide transporter activity"/>
    <property type="evidence" value="ECO:0007669"/>
    <property type="project" value="TreeGrafter"/>
</dbReference>
<feature type="transmembrane region" description="Helical" evidence="8">
    <location>
        <begin position="299"/>
        <end position="320"/>
    </location>
</feature>
<feature type="domain" description="ABC transmembrane type-1" evidence="10">
    <location>
        <begin position="41"/>
        <end position="325"/>
    </location>
</feature>
<feature type="domain" description="ABC transporter" evidence="9">
    <location>
        <begin position="359"/>
        <end position="595"/>
    </location>
</feature>
<feature type="transmembrane region" description="Helical" evidence="8">
    <location>
        <begin position="184"/>
        <end position="204"/>
    </location>
</feature>
<dbReference type="CDD" id="cd18576">
    <property type="entry name" value="ABC_6TM_bac_exporter_ABCB8_10_like"/>
    <property type="match status" value="1"/>
</dbReference>
<dbReference type="EMBL" id="JAEQBW010000005">
    <property type="protein sequence ID" value="MBK6265906.1"/>
    <property type="molecule type" value="Genomic_DNA"/>
</dbReference>
<dbReference type="SUPFAM" id="SSF90123">
    <property type="entry name" value="ABC transporter transmembrane region"/>
    <property type="match status" value="1"/>
</dbReference>
<dbReference type="PANTHER" id="PTHR43394:SF1">
    <property type="entry name" value="ATP-BINDING CASSETTE SUB-FAMILY B MEMBER 10, MITOCHONDRIAL"/>
    <property type="match status" value="1"/>
</dbReference>
<dbReference type="InterPro" id="IPR011527">
    <property type="entry name" value="ABC1_TM_dom"/>
</dbReference>
<comment type="caution">
    <text evidence="11">The sequence shown here is derived from an EMBL/GenBank/DDBJ whole genome shotgun (WGS) entry which is preliminary data.</text>
</comment>
<sequence>MAKSKRGSTLNEEEKRPLNKENIKKLTGIFSFIKPYKGYFIVGLFFLLISSTTLLGFPYVTGKLVDVAQGNAEGIFNDINTVAMILIGILAVQSIFSFFRVYLFAQVSERAMADMRTGLYSKLMGLPMTFYDKKRIGELVSRITTDIALLQDTFSVTLAEFIRQIATLIIGSIIIFYATPELSLFMLATFPVLVISAMVFGKFIRKLSKKTQDELASANIIVEETLQSINIVKAFTSELIEVLRYKKSMGRVVKVALKSATYRGAFISFIIFAMFGGIVAVMWYGANLVQAGEMSVGDLLSFVLYTTFIGGSIAGLGDLYGQIQKAIGASERVMEILDEEGEQEIGDKAIERISLYGDIQFNGIGFSYPTRKDIHVLENLAFGVKAGEKVALVGHSGAGKSTVIQLLLRFYPVDKGEILVDGRNINQYQLSSYRQNIGIVPQEIILFGGTIRENIAYGKPGATEEEILEAAEKANAWLFIKDFPEKMDTLVGERGVKLSGGQRQRIAIARAILKNPTILILDEATSSLDAESESYVQEALDELMKNRTTIIIAHRLATIRKVNKIYVLKEGKIAESGTHEELINTVDGTYNNLVKLQLQD</sequence>
<gene>
    <name evidence="11" type="ORF">JKA74_12760</name>
</gene>
<name>A0A934X022_9BACT</name>
<keyword evidence="3 8" id="KW-0812">Transmembrane</keyword>
<dbReference type="Gene3D" id="3.40.50.300">
    <property type="entry name" value="P-loop containing nucleotide triphosphate hydrolases"/>
    <property type="match status" value="1"/>
</dbReference>
<evidence type="ECO:0000256" key="7">
    <source>
        <dbReference type="ARBA" id="ARBA00023136"/>
    </source>
</evidence>
<accession>A0A934X022</accession>
<keyword evidence="5 11" id="KW-0067">ATP-binding</keyword>
<evidence type="ECO:0000256" key="4">
    <source>
        <dbReference type="ARBA" id="ARBA00022741"/>
    </source>
</evidence>
<protein>
    <submittedName>
        <fullName evidence="11">ATP-binding cassette domain-containing protein</fullName>
    </submittedName>
</protein>
<feature type="transmembrane region" description="Helical" evidence="8">
    <location>
        <begin position="161"/>
        <end position="178"/>
    </location>
</feature>
<evidence type="ECO:0000259" key="9">
    <source>
        <dbReference type="PROSITE" id="PS50893"/>
    </source>
</evidence>
<dbReference type="SMART" id="SM00382">
    <property type="entry name" value="AAA"/>
    <property type="match status" value="1"/>
</dbReference>
<evidence type="ECO:0000256" key="1">
    <source>
        <dbReference type="ARBA" id="ARBA00004651"/>
    </source>
</evidence>
<keyword evidence="6 8" id="KW-1133">Transmembrane helix</keyword>
<dbReference type="GO" id="GO:0090374">
    <property type="term" value="P:oligopeptide export from mitochondrion"/>
    <property type="evidence" value="ECO:0007669"/>
    <property type="project" value="TreeGrafter"/>
</dbReference>
<dbReference type="PROSITE" id="PS50893">
    <property type="entry name" value="ABC_TRANSPORTER_2"/>
    <property type="match status" value="1"/>
</dbReference>
<evidence type="ECO:0000313" key="11">
    <source>
        <dbReference type="EMBL" id="MBK6265906.1"/>
    </source>
</evidence>
<evidence type="ECO:0000259" key="10">
    <source>
        <dbReference type="PROSITE" id="PS50929"/>
    </source>
</evidence>
<keyword evidence="7 8" id="KW-0472">Membrane</keyword>
<comment type="similarity">
    <text evidence="2">Belongs to the ABC transporter superfamily. ABCB family. Multidrug resistance exporter (TC 3.A.1.201) subfamily.</text>
</comment>
<dbReference type="Gene3D" id="1.20.1560.10">
    <property type="entry name" value="ABC transporter type 1, transmembrane domain"/>
    <property type="match status" value="2"/>
</dbReference>
<keyword evidence="4" id="KW-0547">Nucleotide-binding</keyword>